<comment type="cofactor">
    <cofactor evidence="1">
        <name>Zn(2+)</name>
        <dbReference type="ChEBI" id="CHEBI:29105"/>
    </cofactor>
</comment>
<organism evidence="6 7">
    <name type="scientific">Taenia crassiceps</name>
    <dbReference type="NCBI Taxonomy" id="6207"/>
    <lineage>
        <taxon>Eukaryota</taxon>
        <taxon>Metazoa</taxon>
        <taxon>Spiralia</taxon>
        <taxon>Lophotrochozoa</taxon>
        <taxon>Platyhelminthes</taxon>
        <taxon>Cestoda</taxon>
        <taxon>Eucestoda</taxon>
        <taxon>Cyclophyllidea</taxon>
        <taxon>Taeniidae</taxon>
        <taxon>Taenia</taxon>
    </lineage>
</organism>
<keyword evidence="6" id="KW-0121">Carboxypeptidase</keyword>
<proteinExistence type="inferred from homology"/>
<evidence type="ECO:0000256" key="2">
    <source>
        <dbReference type="ARBA" id="ARBA00005988"/>
    </source>
</evidence>
<feature type="region of interest" description="Disordered" evidence="4">
    <location>
        <begin position="153"/>
        <end position="178"/>
    </location>
</feature>
<gene>
    <name evidence="6" type="ORF">TcWFU_002388</name>
</gene>
<comment type="caution">
    <text evidence="6">The sequence shown here is derived from an EMBL/GenBank/DDBJ whole genome shotgun (WGS) entry which is preliminary data.</text>
</comment>
<dbReference type="PANTHER" id="PTHR12756">
    <property type="entry name" value="CYTOSOLIC CARBOXYPEPTIDASE"/>
    <property type="match status" value="1"/>
</dbReference>
<feature type="domain" description="Peptidase M14" evidence="5">
    <location>
        <begin position="1080"/>
        <end position="1383"/>
    </location>
</feature>
<dbReference type="InterPro" id="IPR000834">
    <property type="entry name" value="Peptidase_M14"/>
</dbReference>
<feature type="region of interest" description="Disordered" evidence="4">
    <location>
        <begin position="706"/>
        <end position="728"/>
    </location>
</feature>
<dbReference type="GO" id="GO:0004180">
    <property type="term" value="F:carboxypeptidase activity"/>
    <property type="evidence" value="ECO:0007669"/>
    <property type="project" value="UniProtKB-KW"/>
</dbReference>
<dbReference type="Gene3D" id="2.60.40.3120">
    <property type="match status" value="1"/>
</dbReference>
<dbReference type="Proteomes" id="UP001651158">
    <property type="component" value="Unassembled WGS sequence"/>
</dbReference>
<reference evidence="6 7" key="1">
    <citation type="journal article" date="2022" name="Front. Cell. Infect. Microbiol.">
        <title>The Genomes of Two Strains of Taenia crassiceps the Animal Model for the Study of Human Cysticercosis.</title>
        <authorList>
            <person name="Bobes R.J."/>
            <person name="Estrada K."/>
            <person name="Rios-Valencia D.G."/>
            <person name="Calderon-Gallegos A."/>
            <person name="de la Torre P."/>
            <person name="Carrero J.C."/>
            <person name="Sanchez-Flores A."/>
            <person name="Laclette J.P."/>
        </authorList>
    </citation>
    <scope>NUCLEOTIDE SEQUENCE [LARGE SCALE GENOMIC DNA]</scope>
    <source>
        <strain evidence="6">WFUcys</strain>
    </source>
</reference>
<keyword evidence="6" id="KW-0378">Hydrolase</keyword>
<evidence type="ECO:0000313" key="7">
    <source>
        <dbReference type="Proteomes" id="UP001651158"/>
    </source>
</evidence>
<dbReference type="PROSITE" id="PS52035">
    <property type="entry name" value="PEPTIDASE_M14"/>
    <property type="match status" value="1"/>
</dbReference>
<keyword evidence="7" id="KW-1185">Reference proteome</keyword>
<name>A0ABR4Q3G2_9CEST</name>
<dbReference type="InterPro" id="IPR040626">
    <property type="entry name" value="Pepdidase_M14_N"/>
</dbReference>
<sequence length="1400" mass="154022">METKDNLSTLFGELSRFANESTAVSESEEKKDSVVSVLSALNRSISSKNEESHLLCIVHAGGTRIILQAIRAEYSESISIDELLFKMHKLLCKLAPLDRRFALRARLSQCMPITVGILRVQIAHLQSFIGPCLPSRPSTIGATGTVIGNVTNNSHGGLCPPSSRRSRRRPSYPLRRSSQCRVPPPLASNLRVLLATLRCYCGRRGRSNSATLGRLGTVNLLLRALALTAGLSHRRRTSTVNVAVYSTGSSLSDEATDGGGGGGSGWMVDSWRTQCIGKSIGANAATLEQVLSTLVVLMKWRHNVIRAVGAGAVPLLLELFLNLHRDDSSGQLIDLQFIALNSLQMLTDLRAGRRAIIAAGGLFALFSLCASKMVIKEPSTPSLIASRSDSKIVIRQRETLPIPSTASFASSSASMSSSPSPTFSHSSLSLPTTAEERALEQCQERSLELVLNGACDLLRRCCPYIPLPVHPAEPIIRIIFNNEGLPPRNPLYLVKKVKLLNVKFPTRHPIIKNPKSSGSNRVSLELAKPDLKCSTKVTLSKNKNKKRSKTPHQDSVIRKAVTNSTADSSLTGYLLPGVSCSPTGAVAPLNEQSSASKAPLESSLAMSRLEGLMDVLEIKHSPSAGDLLLWDSNVSGNAGCQSKKVVKRFRTKSLQKEFTKSCDVFPKPLRSAHRPKKIPSPVNNADDEDVDVDDNDDDEVVAAVEADLEDDRRCEEDEDEEDMDSSSACATPNMADGLEDTGVTPSSFGLAELIDSHGKFFPEWTEVPGLVDILVPPMKKSAAESSKANLYEEMVSAAREAASTPSLYLIAARNVHSALDYALRQSEKMVAYPDLINATGPNFCEPLHSSHLHNQTLVPPTSHGDTPGLTTQADSGTAISSFMVPLSLDDVRRVVDSEDLIDRVVFDLDELITQERGIDARTGGVLSNSDELLLGEFDADVGHLQFESRFESGNLRKVIQVRQTEYDLLLSPDLNTCSHVQWFYFRVANVDSMVRYRFNIINMEKAGSQYNGGMQPVVFSVREALNGRPYWFRAGGCISYYRNHFMRSGSVAKNSRNYYTATFSLRFQHRGDICYIAYHYPYTHSRLLADLAQWQLRAQNVASKSMSKTASKLYLRVQNLTSTLLDNLVPLITITEATEDSGKVIDSRRPYIFITARVHPGESNSSWVMQGLLDHLTDPYDPEMIRLRRAYVFKVVPSLNPDGVICGNHRCSMAAKDLNRQWLNPSPTLHPTIFHTKCLINLLAEVGSAPYIYVDLHGHSRMKDIFVYGCDPHLSWKASDATDYLGVAAGSFDDCFLELAEVMHSISLPFSKAASDYSISRVKETTGRVVVWRQFGVARSYTLEASYCGTTRNCWKDEVGTGHQISPCILQNVGASLCKAFLCLDPMHEHLEPPFGRRRV</sequence>
<feature type="active site" description="Proton donor/acceptor" evidence="3">
    <location>
        <position position="1344"/>
    </location>
</feature>
<dbReference type="EMBL" id="JAKROA010000014">
    <property type="protein sequence ID" value="KAL5104064.1"/>
    <property type="molecule type" value="Genomic_DNA"/>
</dbReference>
<dbReference type="Pfam" id="PF25571">
    <property type="entry name" value="TPR_CCP1_N"/>
    <property type="match status" value="2"/>
</dbReference>
<evidence type="ECO:0000256" key="1">
    <source>
        <dbReference type="ARBA" id="ARBA00001947"/>
    </source>
</evidence>
<feature type="region of interest" description="Disordered" evidence="4">
    <location>
        <begin position="670"/>
        <end position="694"/>
    </location>
</feature>
<dbReference type="PANTHER" id="PTHR12756:SF11">
    <property type="entry name" value="CYTOSOLIC CARBOXYPEPTIDASE 1"/>
    <property type="match status" value="1"/>
</dbReference>
<evidence type="ECO:0000256" key="4">
    <source>
        <dbReference type="SAM" id="MobiDB-lite"/>
    </source>
</evidence>
<keyword evidence="6" id="KW-0645">Protease</keyword>
<accession>A0ABR4Q3G2</accession>
<dbReference type="InterPro" id="IPR050821">
    <property type="entry name" value="Cytosolic_carboxypeptidase"/>
</dbReference>
<comment type="similarity">
    <text evidence="2 3">Belongs to the peptidase M14 family.</text>
</comment>
<dbReference type="Pfam" id="PF18027">
    <property type="entry name" value="Pepdidase_M14_N"/>
    <property type="match status" value="1"/>
</dbReference>
<feature type="compositionally biased region" description="Acidic residues" evidence="4">
    <location>
        <begin position="685"/>
        <end position="694"/>
    </location>
</feature>
<protein>
    <submittedName>
        <fullName evidence="6">Cytosolic carboxypeptidase 1</fullName>
    </submittedName>
</protein>
<dbReference type="SUPFAM" id="SSF53187">
    <property type="entry name" value="Zn-dependent exopeptidases"/>
    <property type="match status" value="1"/>
</dbReference>
<evidence type="ECO:0000313" key="6">
    <source>
        <dbReference type="EMBL" id="KAL5104064.1"/>
    </source>
</evidence>
<dbReference type="Pfam" id="PF00246">
    <property type="entry name" value="Peptidase_M14"/>
    <property type="match status" value="1"/>
</dbReference>
<dbReference type="Gene3D" id="3.40.630.10">
    <property type="entry name" value="Zn peptidases"/>
    <property type="match status" value="1"/>
</dbReference>
<evidence type="ECO:0000259" key="5">
    <source>
        <dbReference type="PROSITE" id="PS52035"/>
    </source>
</evidence>
<evidence type="ECO:0000256" key="3">
    <source>
        <dbReference type="PROSITE-ProRule" id="PRU01379"/>
    </source>
</evidence>